<feature type="region of interest" description="Disordered" evidence="1">
    <location>
        <begin position="113"/>
        <end position="179"/>
    </location>
</feature>
<feature type="compositionally biased region" description="Basic and acidic residues" evidence="1">
    <location>
        <begin position="137"/>
        <end position="146"/>
    </location>
</feature>
<comment type="caution">
    <text evidence="2">The sequence shown here is derived from an EMBL/GenBank/DDBJ whole genome shotgun (WGS) entry which is preliminary data.</text>
</comment>
<sequence length="179" mass="19680">MEVDLDSGRMREFRRVGTTGQDVLASESQFLPSFRLNATGCTFFLDTTNWDPNVSVPSASFVEDVTLGEEESPPPDAQFIKPWQMEDSRAEAWPPRVCGGPLGVRSATFETMCDPQPHHKGERNFNPFASPQNNNKSGEKNLKDAGDSGWRPSAKTLGLLHPTKPSKMGRLSPSSVNLS</sequence>
<reference evidence="2 3" key="1">
    <citation type="submission" date="2019-06" db="EMBL/GenBank/DDBJ databases">
        <title>Discovery of a novel chromosome fission-fusion reversal in muntjac.</title>
        <authorList>
            <person name="Mudd A.B."/>
            <person name="Bredeson J.V."/>
            <person name="Baum R."/>
            <person name="Hockemeyer D."/>
            <person name="Rokhsar D.S."/>
        </authorList>
    </citation>
    <scope>NUCLEOTIDE SEQUENCE [LARGE SCALE GENOMIC DNA]</scope>
    <source>
        <strain evidence="2">UTSW_UCB_Mm</strain>
        <tissue evidence="2">Fibroblast cell line</tissue>
    </source>
</reference>
<evidence type="ECO:0000313" key="2">
    <source>
        <dbReference type="EMBL" id="KAB0342045.1"/>
    </source>
</evidence>
<name>A0A5N3UZ17_MUNMU</name>
<protein>
    <submittedName>
        <fullName evidence="2">Uncharacterized protein</fullName>
    </submittedName>
</protein>
<organism evidence="2 3">
    <name type="scientific">Muntiacus muntjak</name>
    <name type="common">Barking deer</name>
    <name type="synonym">Indian muntjac</name>
    <dbReference type="NCBI Taxonomy" id="9888"/>
    <lineage>
        <taxon>Eukaryota</taxon>
        <taxon>Metazoa</taxon>
        <taxon>Chordata</taxon>
        <taxon>Craniata</taxon>
        <taxon>Vertebrata</taxon>
        <taxon>Euteleostomi</taxon>
        <taxon>Mammalia</taxon>
        <taxon>Eutheria</taxon>
        <taxon>Laurasiatheria</taxon>
        <taxon>Artiodactyla</taxon>
        <taxon>Ruminantia</taxon>
        <taxon>Pecora</taxon>
        <taxon>Cervidae</taxon>
        <taxon>Muntiacinae</taxon>
        <taxon>Muntiacus</taxon>
    </lineage>
</organism>
<feature type="compositionally biased region" description="Polar residues" evidence="1">
    <location>
        <begin position="127"/>
        <end position="136"/>
    </location>
</feature>
<dbReference type="AlphaFoldDB" id="A0A5N3UZ17"/>
<gene>
    <name evidence="2" type="ORF">FD754_018971</name>
</gene>
<evidence type="ECO:0000313" key="3">
    <source>
        <dbReference type="Proteomes" id="UP000326458"/>
    </source>
</evidence>
<dbReference type="EMBL" id="VCEA01000003">
    <property type="protein sequence ID" value="KAB0342045.1"/>
    <property type="molecule type" value="Genomic_DNA"/>
</dbReference>
<dbReference type="Proteomes" id="UP000326458">
    <property type="component" value="Unassembled WGS sequence"/>
</dbReference>
<evidence type="ECO:0000256" key="1">
    <source>
        <dbReference type="SAM" id="MobiDB-lite"/>
    </source>
</evidence>
<keyword evidence="3" id="KW-1185">Reference proteome</keyword>
<proteinExistence type="predicted"/>
<feature type="non-terminal residue" evidence="2">
    <location>
        <position position="179"/>
    </location>
</feature>
<accession>A0A5N3UZ17</accession>